<reference evidence="3" key="1">
    <citation type="submission" date="2021-04" db="EMBL/GenBank/DDBJ databases">
        <authorList>
            <person name="Zhang D.-C."/>
        </authorList>
    </citation>
    <scope>NUCLEOTIDE SEQUENCE</scope>
    <source>
        <strain evidence="3">CGMCC 1.15697</strain>
    </source>
</reference>
<dbReference type="Pfam" id="PF08421">
    <property type="entry name" value="Methyltransf_13"/>
    <property type="match status" value="1"/>
</dbReference>
<name>A0A8J7SJH8_9PROT</name>
<dbReference type="AlphaFoldDB" id="A0A8J7SJH8"/>
<keyword evidence="3" id="KW-0808">Transferase</keyword>
<dbReference type="InterPro" id="IPR013691">
    <property type="entry name" value="MeTrfase_14"/>
</dbReference>
<feature type="domain" description="Methyltransferase putative zinc binding" evidence="1">
    <location>
        <begin position="1"/>
        <end position="58"/>
    </location>
</feature>
<dbReference type="Proteomes" id="UP000672602">
    <property type="component" value="Unassembled WGS sequence"/>
</dbReference>
<dbReference type="PANTHER" id="PTHR43861:SF5">
    <property type="entry name" value="BLL5978 PROTEIN"/>
    <property type="match status" value="1"/>
</dbReference>
<evidence type="ECO:0000259" key="1">
    <source>
        <dbReference type="Pfam" id="PF08421"/>
    </source>
</evidence>
<dbReference type="EMBL" id="JAGMWN010000001">
    <property type="protein sequence ID" value="MBP5855633.1"/>
    <property type="molecule type" value="Genomic_DNA"/>
</dbReference>
<dbReference type="RefSeq" id="WP_210680212.1">
    <property type="nucleotide sequence ID" value="NZ_JAGMWN010000001.1"/>
</dbReference>
<evidence type="ECO:0000259" key="2">
    <source>
        <dbReference type="Pfam" id="PF08484"/>
    </source>
</evidence>
<dbReference type="Gene3D" id="6.20.50.110">
    <property type="entry name" value="Methyltransferase, zinc-binding domain"/>
    <property type="match status" value="1"/>
</dbReference>
<dbReference type="InterPro" id="IPR013630">
    <property type="entry name" value="Methyltransf_Zn-bd_dom_put"/>
</dbReference>
<comment type="caution">
    <text evidence="3">The sequence shown here is derived from an EMBL/GenBank/DDBJ whole genome shotgun (WGS) entry which is preliminary data.</text>
</comment>
<dbReference type="Gene3D" id="6.10.250.3100">
    <property type="match status" value="1"/>
</dbReference>
<keyword evidence="4" id="KW-1185">Reference proteome</keyword>
<evidence type="ECO:0000313" key="3">
    <source>
        <dbReference type="EMBL" id="MBP5855633.1"/>
    </source>
</evidence>
<keyword evidence="3" id="KW-0489">Methyltransferase</keyword>
<dbReference type="PANTHER" id="PTHR43861">
    <property type="entry name" value="TRANS-ACONITATE 2-METHYLTRANSFERASE-RELATED"/>
    <property type="match status" value="1"/>
</dbReference>
<accession>A0A8J7SJH8</accession>
<dbReference type="GO" id="GO:0008168">
    <property type="term" value="F:methyltransferase activity"/>
    <property type="evidence" value="ECO:0007669"/>
    <property type="project" value="UniProtKB-KW"/>
</dbReference>
<dbReference type="Pfam" id="PF08484">
    <property type="entry name" value="Methyltransf_14"/>
    <property type="match status" value="1"/>
</dbReference>
<dbReference type="Pfam" id="PF13489">
    <property type="entry name" value="Methyltransf_23"/>
    <property type="match status" value="1"/>
</dbReference>
<sequence>MCDSPNVELVVALKPIPLSEGYTDDPETARQAARYSVDVYMCADCGHVQHLDVIDSTNLWDSYTYYSGEAKGMPEHFRQMADTILDATKPPEGALVVDIGSNDGSLLVPFKERGYRVLGIDPATEVARRANERGIETFCNLMTRDLAERVRKEYGPAHAICAFNVFAHADDLGEMVDCVRTMLAPDGLFFFEAQYLLDIIDGVLIASIFHEHMSHHSVKPLIDFLDRHGLELIAVERAPIQHGSLIGTVQLKGGRRPVETSVHELVALENERKLDRVETLREFDAKLVRMREATAALVDQWRAEGKTVAAYGAARSGPTLLAQLGLRDKIDFIVDDHPQKVGKYSSGDGIPIRPTAELLERMPDYTVILAWVHSAKIIESNPDYLEKGGHFVVLCPETRVVGKDGDVKI</sequence>
<feature type="domain" description="C-methyltransferase" evidence="2">
    <location>
        <begin position="241"/>
        <end position="396"/>
    </location>
</feature>
<dbReference type="Gene3D" id="3.40.50.720">
    <property type="entry name" value="NAD(P)-binding Rossmann-like Domain"/>
    <property type="match status" value="1"/>
</dbReference>
<dbReference type="InterPro" id="IPR029063">
    <property type="entry name" value="SAM-dependent_MTases_sf"/>
</dbReference>
<proteinExistence type="predicted"/>
<dbReference type="SUPFAM" id="SSF53335">
    <property type="entry name" value="S-adenosyl-L-methionine-dependent methyltransferases"/>
    <property type="match status" value="1"/>
</dbReference>
<dbReference type="InterPro" id="IPR038576">
    <property type="entry name" value="Methyltransf_Zn-bd_dom_put_sf"/>
</dbReference>
<dbReference type="CDD" id="cd02440">
    <property type="entry name" value="AdoMet_MTases"/>
    <property type="match status" value="1"/>
</dbReference>
<dbReference type="GO" id="GO:0032259">
    <property type="term" value="P:methylation"/>
    <property type="evidence" value="ECO:0007669"/>
    <property type="project" value="UniProtKB-KW"/>
</dbReference>
<organism evidence="3 4">
    <name type="scientific">Marivibrio halodurans</name>
    <dbReference type="NCBI Taxonomy" id="2039722"/>
    <lineage>
        <taxon>Bacteria</taxon>
        <taxon>Pseudomonadati</taxon>
        <taxon>Pseudomonadota</taxon>
        <taxon>Alphaproteobacteria</taxon>
        <taxon>Rhodospirillales</taxon>
        <taxon>Rhodospirillaceae</taxon>
        <taxon>Marivibrio</taxon>
    </lineage>
</organism>
<dbReference type="Gene3D" id="3.40.50.150">
    <property type="entry name" value="Vaccinia Virus protein VP39"/>
    <property type="match status" value="1"/>
</dbReference>
<evidence type="ECO:0000313" key="4">
    <source>
        <dbReference type="Proteomes" id="UP000672602"/>
    </source>
</evidence>
<protein>
    <submittedName>
        <fullName evidence="3">Methyltransferase domain-containing protein</fullName>
    </submittedName>
</protein>
<gene>
    <name evidence="3" type="ORF">KAJ83_01325</name>
</gene>